<organism evidence="1 2">
    <name type="scientific">Rhizophagus irregularis</name>
    <dbReference type="NCBI Taxonomy" id="588596"/>
    <lineage>
        <taxon>Eukaryota</taxon>
        <taxon>Fungi</taxon>
        <taxon>Fungi incertae sedis</taxon>
        <taxon>Mucoromycota</taxon>
        <taxon>Glomeromycotina</taxon>
        <taxon>Glomeromycetes</taxon>
        <taxon>Glomerales</taxon>
        <taxon>Glomeraceae</taxon>
        <taxon>Rhizophagus</taxon>
    </lineage>
</organism>
<dbReference type="VEuPathDB" id="FungiDB:RhiirA1_484865"/>
<dbReference type="Proteomes" id="UP000232722">
    <property type="component" value="Unassembled WGS sequence"/>
</dbReference>
<protein>
    <submittedName>
        <fullName evidence="1">Uncharacterized protein</fullName>
    </submittedName>
</protein>
<gene>
    <name evidence="1" type="ORF">RhiirA5_439633</name>
</gene>
<accession>A0A2N0NHJ5</accession>
<evidence type="ECO:0000313" key="1">
    <source>
        <dbReference type="EMBL" id="PKB94062.1"/>
    </source>
</evidence>
<proteinExistence type="predicted"/>
<evidence type="ECO:0000313" key="2">
    <source>
        <dbReference type="Proteomes" id="UP000232722"/>
    </source>
</evidence>
<dbReference type="VEuPathDB" id="FungiDB:RhiirFUN_026802"/>
<dbReference type="VEuPathDB" id="FungiDB:FUN_009596"/>
<reference evidence="1 2" key="1">
    <citation type="submission" date="2016-04" db="EMBL/GenBank/DDBJ databases">
        <title>Genome analyses suggest a sexual origin of heterokaryosis in a supposedly ancient asexual fungus.</title>
        <authorList>
            <person name="Ropars J."/>
            <person name="Sedzielewska K."/>
            <person name="Noel J."/>
            <person name="Charron P."/>
            <person name="Farinelli L."/>
            <person name="Marton T."/>
            <person name="Kruger M."/>
            <person name="Pelin A."/>
            <person name="Brachmann A."/>
            <person name="Corradi N."/>
        </authorList>
    </citation>
    <scope>NUCLEOTIDE SEQUENCE [LARGE SCALE GENOMIC DNA]</scope>
    <source>
        <strain evidence="1 2">A5</strain>
    </source>
</reference>
<dbReference type="AlphaFoldDB" id="A0A2N0NHJ5"/>
<reference evidence="1 2" key="2">
    <citation type="submission" date="2017-09" db="EMBL/GenBank/DDBJ databases">
        <title>Extensive intraspecific genome diversity in a model arbuscular mycorrhizal fungus.</title>
        <authorList>
            <person name="Chen E.C."/>
            <person name="Morin E."/>
            <person name="Beaudet D."/>
            <person name="Noel J."/>
            <person name="Ndikumana S."/>
            <person name="Charron P."/>
            <person name="St-Onge C."/>
            <person name="Giorgi J."/>
            <person name="Grigoriev I.V."/>
            <person name="Roux C."/>
            <person name="Martin F.M."/>
            <person name="Corradi N."/>
        </authorList>
    </citation>
    <scope>NUCLEOTIDE SEQUENCE [LARGE SCALE GENOMIC DNA]</scope>
    <source>
        <strain evidence="1 2">A5</strain>
    </source>
</reference>
<dbReference type="EMBL" id="LLXJ01006704">
    <property type="protein sequence ID" value="PKB94062.1"/>
    <property type="molecule type" value="Genomic_DNA"/>
</dbReference>
<name>A0A2N0NHJ5_9GLOM</name>
<comment type="caution">
    <text evidence="1">The sequence shown here is derived from an EMBL/GenBank/DDBJ whole genome shotgun (WGS) entry which is preliminary data.</text>
</comment>
<sequence>MVHKMLWFFNRYDNDSQKRFEDEERVDLSNFWQLRTSLHGILASCELMEESKLNEA</sequence>